<proteinExistence type="predicted"/>
<keyword evidence="2" id="KW-1185">Reference proteome</keyword>
<name>A0A3P6UNK2_CYLGO</name>
<evidence type="ECO:0000313" key="1">
    <source>
        <dbReference type="EMBL" id="VDK80878.1"/>
    </source>
</evidence>
<accession>A0A3P6UNK2</accession>
<gene>
    <name evidence="1" type="ORF">CGOC_LOCUS7764</name>
</gene>
<sequence length="88" mass="10051">MLIFFMVPILDYSECIKYHNDLTDEEKALCMLSVRLPTLAEMALDKMLGIIESLAVAAPKDSASVIGNFKVGKKFFSKRQRIFDYKEI</sequence>
<dbReference type="OrthoDB" id="17907at2759"/>
<dbReference type="AlphaFoldDB" id="A0A3P6UNK2"/>
<protein>
    <submittedName>
        <fullName evidence="1">Uncharacterized protein</fullName>
    </submittedName>
</protein>
<evidence type="ECO:0000313" key="2">
    <source>
        <dbReference type="Proteomes" id="UP000271889"/>
    </source>
</evidence>
<reference evidence="1 2" key="1">
    <citation type="submission" date="2018-11" db="EMBL/GenBank/DDBJ databases">
        <authorList>
            <consortium name="Pathogen Informatics"/>
        </authorList>
    </citation>
    <scope>NUCLEOTIDE SEQUENCE [LARGE SCALE GENOMIC DNA]</scope>
</reference>
<organism evidence="1 2">
    <name type="scientific">Cylicostephanus goldi</name>
    <name type="common">Nematode worm</name>
    <dbReference type="NCBI Taxonomy" id="71465"/>
    <lineage>
        <taxon>Eukaryota</taxon>
        <taxon>Metazoa</taxon>
        <taxon>Ecdysozoa</taxon>
        <taxon>Nematoda</taxon>
        <taxon>Chromadorea</taxon>
        <taxon>Rhabditida</taxon>
        <taxon>Rhabditina</taxon>
        <taxon>Rhabditomorpha</taxon>
        <taxon>Strongyloidea</taxon>
        <taxon>Strongylidae</taxon>
        <taxon>Cylicostephanus</taxon>
    </lineage>
</organism>
<dbReference type="Proteomes" id="UP000271889">
    <property type="component" value="Unassembled WGS sequence"/>
</dbReference>
<dbReference type="EMBL" id="UYRV01027376">
    <property type="protein sequence ID" value="VDK80878.1"/>
    <property type="molecule type" value="Genomic_DNA"/>
</dbReference>